<reference evidence="8 9" key="1">
    <citation type="journal article" date="2016" name="Sci. Rep.">
        <title>Genomic and phenotypic characterization of the species Acinetobacter venetianus.</title>
        <authorList>
            <person name="Fondi M."/>
            <person name="Maida I."/>
            <person name="Perrin E."/>
            <person name="Orlandini V."/>
            <person name="La Torre L."/>
            <person name="Bosi E."/>
            <person name="Negroni A."/>
            <person name="Zanaroli G."/>
            <person name="Fava F."/>
            <person name="Decorosi F."/>
            <person name="Giovannetti L."/>
            <person name="Viti C."/>
            <person name="Vaneechoutte M."/>
            <person name="Dijkshoorn L."/>
            <person name="Fani R."/>
        </authorList>
    </citation>
    <scope>NUCLEOTIDE SEQUENCE [LARGE SCALE GENOMIC DNA]</scope>
    <source>
        <strain evidence="8 9">LUH13518</strain>
    </source>
</reference>
<dbReference type="EC" id="3.6.1.-" evidence="6"/>
<evidence type="ECO:0000256" key="1">
    <source>
        <dbReference type="ARBA" id="ARBA00001946"/>
    </source>
</evidence>
<dbReference type="PROSITE" id="PS51462">
    <property type="entry name" value="NUDIX"/>
    <property type="match status" value="1"/>
</dbReference>
<dbReference type="Gene3D" id="3.90.79.10">
    <property type="entry name" value="Nucleoside Triphosphate Pyrophosphohydrolase"/>
    <property type="match status" value="1"/>
</dbReference>
<dbReference type="PANTHER" id="PTHR43222">
    <property type="entry name" value="NUDIX HYDROLASE 23"/>
    <property type="match status" value="1"/>
</dbReference>
<keyword evidence="6" id="KW-0460">Magnesium</keyword>
<proteinExistence type="inferred from homology"/>
<sequence>MVLSMTAWTPHVTVATVVEKDGRFLFVEEHSEGFVHTVFNQPAGHVECDETIIEAAIRETLEETGHHVEIDHLLGIYTYTPPMFPDRTYYRFCFLAHVTSVEENAQLDTGIIGAVWMNLEELQESARARSPLVLKAVEDAQAGKKYPLSLIYEHPFSPSLTSHLDA</sequence>
<accession>A0A150HUV9</accession>
<evidence type="ECO:0000256" key="6">
    <source>
        <dbReference type="RuleBase" id="RU364043"/>
    </source>
</evidence>
<dbReference type="SUPFAM" id="SSF55811">
    <property type="entry name" value="Nudix"/>
    <property type="match status" value="1"/>
</dbReference>
<dbReference type="Pfam" id="PF00293">
    <property type="entry name" value="NUDIX"/>
    <property type="match status" value="1"/>
</dbReference>
<comment type="caution">
    <text evidence="8">The sequence shown here is derived from an EMBL/GenBank/DDBJ whole genome shotgun (WGS) entry which is preliminary data.</text>
</comment>
<dbReference type="EMBL" id="JRHX01000055">
    <property type="protein sequence ID" value="KXZ70383.1"/>
    <property type="molecule type" value="Genomic_DNA"/>
</dbReference>
<evidence type="ECO:0000259" key="7">
    <source>
        <dbReference type="PROSITE" id="PS51462"/>
    </source>
</evidence>
<dbReference type="GO" id="GO:0017111">
    <property type="term" value="F:ribonucleoside triphosphate phosphatase activity"/>
    <property type="evidence" value="ECO:0007669"/>
    <property type="project" value="InterPro"/>
</dbReference>
<dbReference type="PATRIC" id="fig|52133.19.peg.1898"/>
<comment type="similarity">
    <text evidence="2 6">Belongs to the Nudix hydrolase family. NudJ subfamily.</text>
</comment>
<keyword evidence="5 6" id="KW-0378">Hydrolase</keyword>
<dbReference type="CDD" id="cd03675">
    <property type="entry name" value="NUDIX_Hydrolase"/>
    <property type="match status" value="1"/>
</dbReference>
<name>A0A150HUV9_9GAMM</name>
<dbReference type="AlphaFoldDB" id="A0A150HUV9"/>
<organism evidence="8 9">
    <name type="scientific">Acinetobacter venetianus</name>
    <dbReference type="NCBI Taxonomy" id="52133"/>
    <lineage>
        <taxon>Bacteria</taxon>
        <taxon>Pseudomonadati</taxon>
        <taxon>Pseudomonadota</taxon>
        <taxon>Gammaproteobacteria</taxon>
        <taxon>Moraxellales</taxon>
        <taxon>Moraxellaceae</taxon>
        <taxon>Acinetobacter</taxon>
    </lineage>
</organism>
<evidence type="ECO:0000256" key="4">
    <source>
        <dbReference type="ARBA" id="ARBA00015552"/>
    </source>
</evidence>
<evidence type="ECO:0000256" key="5">
    <source>
        <dbReference type="ARBA" id="ARBA00022801"/>
    </source>
</evidence>
<dbReference type="PANTHER" id="PTHR43222:SF11">
    <property type="entry name" value="PHOSPHATASE NUDJ"/>
    <property type="match status" value="1"/>
</dbReference>
<evidence type="ECO:0000256" key="2">
    <source>
        <dbReference type="ARBA" id="ARBA00007608"/>
    </source>
</evidence>
<gene>
    <name evidence="6 8" type="primary">nudJ</name>
    <name evidence="8" type="ORF">AVENLUH13518_01867</name>
</gene>
<dbReference type="Proteomes" id="UP000075544">
    <property type="component" value="Unassembled WGS sequence"/>
</dbReference>
<protein>
    <recommendedName>
        <fullName evidence="4 6">Phosphatase NudJ</fullName>
        <ecNumber evidence="6">3.6.1.-</ecNumber>
    </recommendedName>
</protein>
<evidence type="ECO:0000313" key="9">
    <source>
        <dbReference type="Proteomes" id="UP000075544"/>
    </source>
</evidence>
<dbReference type="PROSITE" id="PS00893">
    <property type="entry name" value="NUDIX_BOX"/>
    <property type="match status" value="1"/>
</dbReference>
<comment type="cofactor">
    <cofactor evidence="1 6">
        <name>Mg(2+)</name>
        <dbReference type="ChEBI" id="CHEBI:18420"/>
    </cofactor>
</comment>
<dbReference type="InterPro" id="IPR033713">
    <property type="entry name" value="NudJ"/>
</dbReference>
<dbReference type="GO" id="GO:0004787">
    <property type="term" value="F:thiamine diphosphate phosphatase activity"/>
    <property type="evidence" value="ECO:0007669"/>
    <property type="project" value="InterPro"/>
</dbReference>
<comment type="subunit">
    <text evidence="3 6">Monomer.</text>
</comment>
<feature type="domain" description="Nudix hydrolase" evidence="7">
    <location>
        <begin position="7"/>
        <end position="139"/>
    </location>
</feature>
<dbReference type="InterPro" id="IPR020084">
    <property type="entry name" value="NUDIX_hydrolase_CS"/>
</dbReference>
<dbReference type="GO" id="GO:0017110">
    <property type="term" value="F:nucleoside diphosphate phosphatase activity"/>
    <property type="evidence" value="ECO:0007669"/>
    <property type="project" value="InterPro"/>
</dbReference>
<dbReference type="InterPro" id="IPR015797">
    <property type="entry name" value="NUDIX_hydrolase-like_dom_sf"/>
</dbReference>
<evidence type="ECO:0000313" key="8">
    <source>
        <dbReference type="EMBL" id="KXZ70383.1"/>
    </source>
</evidence>
<evidence type="ECO:0000256" key="3">
    <source>
        <dbReference type="ARBA" id="ARBA00011245"/>
    </source>
</evidence>
<dbReference type="InterPro" id="IPR000086">
    <property type="entry name" value="NUDIX_hydrolase_dom"/>
</dbReference>